<dbReference type="GeneID" id="119726934"/>
<evidence type="ECO:0000259" key="2">
    <source>
        <dbReference type="PROSITE" id="PS50119"/>
    </source>
</evidence>
<sequence>MDCDHFLCQECQKAHGRMTLMKSHKIYTLAQLQSGQIVYKSKLRDEVPKCCKHPDQNLNVYCNSCERVICTTCSVLDHAKHSLTGLPEAAEKCKKKVTDMVRKSENRKTEMSSTIEETCKSRKELDTMFANAQKKLSKKAKEEITKIKLEVARIELGIPKIQKEEQKLKQEMDRIYQHRVRTFEAAQATNRKEVTQTEHKLEEVKQLMNQASCCEILELQQKLLHNLGELTGKQPQQVPDKLTFMDFEEGERSLGRLILEEEPQAAARSCVKEKWELKTEVKNFELRNAFIAHVASLSSNKIFVLSKNYTGNSGALFTASIPTSYQEPSPIPQRLHINGLTDDVRCIAVSKDGKLFVLDGPEVKVFNKQHQLLHQFTPGRGSDSQPTCLAVDDSNLMAVGYKGQNEISLHNPDGSLIRRMSVPMIGNYLTVYNHCLIYTSWKNKMLVCVDYYGASVFSVDISIQGGWYPNGVCCGSDGNIYIAVGGYSTGFILHYSPDGKYIGCVIKGCGRPRGTTFTSDGDLVVAAEQLVKVYHQL</sequence>
<dbReference type="InterPro" id="IPR011042">
    <property type="entry name" value="6-blade_b-propeller_TolB-like"/>
</dbReference>
<keyword evidence="1" id="KW-0863">Zinc-finger</keyword>
<evidence type="ECO:0000313" key="4">
    <source>
        <dbReference type="Proteomes" id="UP000887568"/>
    </source>
</evidence>
<dbReference type="EnsemblMetazoa" id="XM_038198778.1">
    <property type="protein sequence ID" value="XP_038054706.1"/>
    <property type="gene ID" value="LOC119726934"/>
</dbReference>
<dbReference type="GO" id="GO:0008270">
    <property type="term" value="F:zinc ion binding"/>
    <property type="evidence" value="ECO:0007669"/>
    <property type="project" value="UniProtKB-KW"/>
</dbReference>
<protein>
    <recommendedName>
        <fullName evidence="2">B box-type domain-containing protein</fullName>
    </recommendedName>
</protein>
<dbReference type="PROSITE" id="PS50119">
    <property type="entry name" value="ZF_BBOX"/>
    <property type="match status" value="1"/>
</dbReference>
<proteinExistence type="predicted"/>
<evidence type="ECO:0000256" key="1">
    <source>
        <dbReference type="PROSITE-ProRule" id="PRU00024"/>
    </source>
</evidence>
<dbReference type="SUPFAM" id="SSF57845">
    <property type="entry name" value="B-box zinc-binding domain"/>
    <property type="match status" value="1"/>
</dbReference>
<dbReference type="Gene3D" id="3.30.160.60">
    <property type="entry name" value="Classic Zinc Finger"/>
    <property type="match status" value="1"/>
</dbReference>
<accession>A0A913ZUF3</accession>
<keyword evidence="1" id="KW-0479">Metal-binding</keyword>
<name>A0A913ZUF3_PATMI</name>
<dbReference type="SUPFAM" id="SSF63829">
    <property type="entry name" value="Calcium-dependent phosphotriesterase"/>
    <property type="match status" value="1"/>
</dbReference>
<dbReference type="AlphaFoldDB" id="A0A913ZUF3"/>
<dbReference type="InterPro" id="IPR047153">
    <property type="entry name" value="TRIM45/56/19-like"/>
</dbReference>
<dbReference type="InterPro" id="IPR000315">
    <property type="entry name" value="Znf_B-box"/>
</dbReference>
<organism evidence="3 4">
    <name type="scientific">Patiria miniata</name>
    <name type="common">Bat star</name>
    <name type="synonym">Asterina miniata</name>
    <dbReference type="NCBI Taxonomy" id="46514"/>
    <lineage>
        <taxon>Eukaryota</taxon>
        <taxon>Metazoa</taxon>
        <taxon>Echinodermata</taxon>
        <taxon>Eleutherozoa</taxon>
        <taxon>Asterozoa</taxon>
        <taxon>Asteroidea</taxon>
        <taxon>Valvatacea</taxon>
        <taxon>Valvatida</taxon>
        <taxon>Asterinidae</taxon>
        <taxon>Patiria</taxon>
    </lineage>
</organism>
<feature type="domain" description="B box-type" evidence="2">
    <location>
        <begin position="45"/>
        <end position="86"/>
    </location>
</feature>
<evidence type="ECO:0000313" key="3">
    <source>
        <dbReference type="EnsemblMetazoa" id="XP_038054706.1"/>
    </source>
</evidence>
<dbReference type="PANTHER" id="PTHR25462:SF296">
    <property type="entry name" value="MEIOTIC P26, ISOFORM F"/>
    <property type="match status" value="1"/>
</dbReference>
<dbReference type="Pfam" id="PF00643">
    <property type="entry name" value="zf-B_box"/>
    <property type="match status" value="1"/>
</dbReference>
<dbReference type="PANTHER" id="PTHR25462">
    <property type="entry name" value="BONUS, ISOFORM C-RELATED"/>
    <property type="match status" value="1"/>
</dbReference>
<dbReference type="Gene3D" id="2.120.10.30">
    <property type="entry name" value="TolB, C-terminal domain"/>
    <property type="match status" value="1"/>
</dbReference>
<keyword evidence="4" id="KW-1185">Reference proteome</keyword>
<dbReference type="Proteomes" id="UP000887568">
    <property type="component" value="Unplaced"/>
</dbReference>
<dbReference type="CDD" id="cd19757">
    <property type="entry name" value="Bbox1"/>
    <property type="match status" value="1"/>
</dbReference>
<dbReference type="RefSeq" id="XP_038054706.1">
    <property type="nucleotide sequence ID" value="XM_038198778.1"/>
</dbReference>
<dbReference type="SMART" id="SM00336">
    <property type="entry name" value="BBOX"/>
    <property type="match status" value="1"/>
</dbReference>
<dbReference type="OMA" id="KERCELF"/>
<keyword evidence="1" id="KW-0862">Zinc</keyword>
<reference evidence="3" key="1">
    <citation type="submission" date="2022-11" db="UniProtKB">
        <authorList>
            <consortium name="EnsemblMetazoa"/>
        </authorList>
    </citation>
    <scope>IDENTIFICATION</scope>
</reference>